<feature type="region of interest" description="Disordered" evidence="2">
    <location>
        <begin position="17"/>
        <end position="42"/>
    </location>
</feature>
<evidence type="ECO:0000256" key="1">
    <source>
        <dbReference type="SAM" id="Coils"/>
    </source>
</evidence>
<protein>
    <recommendedName>
        <fullName evidence="6">Cell division protein FtsL</fullName>
    </recommendedName>
</protein>
<keyword evidence="3" id="KW-0812">Transmembrane</keyword>
<organism evidence="4 5">
    <name type="scientific">Aequitasia blattaphilus</name>
    <dbReference type="NCBI Taxonomy" id="2949332"/>
    <lineage>
        <taxon>Bacteria</taxon>
        <taxon>Bacillati</taxon>
        <taxon>Bacillota</taxon>
        <taxon>Clostridia</taxon>
        <taxon>Lachnospirales</taxon>
        <taxon>Lachnospiraceae</taxon>
        <taxon>Aequitasia</taxon>
    </lineage>
</organism>
<gene>
    <name evidence="4" type="ORF">NK125_02790</name>
</gene>
<dbReference type="EMBL" id="JAMZFW010000003">
    <property type="protein sequence ID" value="MCP1101339.1"/>
    <property type="molecule type" value="Genomic_DNA"/>
</dbReference>
<evidence type="ECO:0000313" key="4">
    <source>
        <dbReference type="EMBL" id="MCP1101339.1"/>
    </source>
</evidence>
<accession>A0ABT1E693</accession>
<comment type="caution">
    <text evidence="4">The sequence shown here is derived from an EMBL/GenBank/DDBJ whole genome shotgun (WGS) entry which is preliminary data.</text>
</comment>
<evidence type="ECO:0000256" key="2">
    <source>
        <dbReference type="SAM" id="MobiDB-lite"/>
    </source>
</evidence>
<dbReference type="RefSeq" id="WP_262065127.1">
    <property type="nucleotide sequence ID" value="NZ_JAMXOD010000003.1"/>
</dbReference>
<feature type="transmembrane region" description="Helical" evidence="3">
    <location>
        <begin position="49"/>
        <end position="70"/>
    </location>
</feature>
<keyword evidence="5" id="KW-1185">Reference proteome</keyword>
<reference evidence="4 5" key="1">
    <citation type="journal article" date="2022" name="Genome Biol. Evol.">
        <title>Host diet, physiology and behaviors set the stage for Lachnospiraceae cladogenesis.</title>
        <authorList>
            <person name="Vera-Ponce De Leon A."/>
            <person name="Schneider M."/>
            <person name="Jahnes B.C."/>
            <person name="Sadowski V."/>
            <person name="Camuy-Velez L.A."/>
            <person name="Duan J."/>
            <person name="Sabree Z.L."/>
        </authorList>
    </citation>
    <scope>NUCLEOTIDE SEQUENCE [LARGE SCALE GENOMIC DNA]</scope>
    <source>
        <strain evidence="4 5">PAL113</strain>
    </source>
</reference>
<keyword evidence="3" id="KW-0472">Membrane</keyword>
<name>A0ABT1E693_9FIRM</name>
<dbReference type="Proteomes" id="UP001523566">
    <property type="component" value="Unassembled WGS sequence"/>
</dbReference>
<keyword evidence="3" id="KW-1133">Transmembrane helix</keyword>
<evidence type="ECO:0008006" key="6">
    <source>
        <dbReference type="Google" id="ProtNLM"/>
    </source>
</evidence>
<evidence type="ECO:0000256" key="3">
    <source>
        <dbReference type="SAM" id="Phobius"/>
    </source>
</evidence>
<sequence>MANQRANYVYGNVVTKPAYTPKPEKKPVKKQNRSPRTSKNVKRESQMNAGYVFFLAIASVITLFVCVNFINVQSKVTETSKAISEKQEELASLKEANNAKENAIKDSITLETVRHRAISELGMVYAMPEQIIRYDCPTSDIIEQVNNIPDKGTVVKSEIGTK</sequence>
<keyword evidence="1" id="KW-0175">Coiled coil</keyword>
<feature type="coiled-coil region" evidence="1">
    <location>
        <begin position="76"/>
        <end position="106"/>
    </location>
</feature>
<evidence type="ECO:0000313" key="5">
    <source>
        <dbReference type="Proteomes" id="UP001523566"/>
    </source>
</evidence>
<proteinExistence type="predicted"/>